<dbReference type="Proteomes" id="UP000663860">
    <property type="component" value="Unassembled WGS sequence"/>
</dbReference>
<name>A0A814BIX7_9BILA</name>
<accession>A0A814BIX7</accession>
<protein>
    <submittedName>
        <fullName evidence="1">Uncharacterized protein</fullName>
    </submittedName>
</protein>
<proteinExistence type="predicted"/>
<evidence type="ECO:0000313" key="2">
    <source>
        <dbReference type="Proteomes" id="UP000663860"/>
    </source>
</evidence>
<organism evidence="1 2">
    <name type="scientific">Adineta steineri</name>
    <dbReference type="NCBI Taxonomy" id="433720"/>
    <lineage>
        <taxon>Eukaryota</taxon>
        <taxon>Metazoa</taxon>
        <taxon>Spiralia</taxon>
        <taxon>Gnathifera</taxon>
        <taxon>Rotifera</taxon>
        <taxon>Eurotatoria</taxon>
        <taxon>Bdelloidea</taxon>
        <taxon>Adinetida</taxon>
        <taxon>Adinetidae</taxon>
        <taxon>Adineta</taxon>
    </lineage>
</organism>
<evidence type="ECO:0000313" key="1">
    <source>
        <dbReference type="EMBL" id="CAF0927444.1"/>
    </source>
</evidence>
<sequence>MIICENKANKFERQHANLQRLCYGCSDRIDGWFQCSSTDCPVKFRIHKTTQLMQNAQETRMFLYNEC</sequence>
<dbReference type="AlphaFoldDB" id="A0A814BIX7"/>
<comment type="caution">
    <text evidence="1">The sequence shown here is derived from an EMBL/GenBank/DDBJ whole genome shotgun (WGS) entry which is preliminary data.</text>
</comment>
<gene>
    <name evidence="1" type="ORF">IZO911_LOCUS13673</name>
</gene>
<reference evidence="1" key="1">
    <citation type="submission" date="2021-02" db="EMBL/GenBank/DDBJ databases">
        <authorList>
            <person name="Nowell W R."/>
        </authorList>
    </citation>
    <scope>NUCLEOTIDE SEQUENCE</scope>
</reference>
<dbReference type="EMBL" id="CAJNOE010000110">
    <property type="protein sequence ID" value="CAF0927444.1"/>
    <property type="molecule type" value="Genomic_DNA"/>
</dbReference>